<comment type="caution">
    <text evidence="2">The sequence shown here is derived from an EMBL/GenBank/DDBJ whole genome shotgun (WGS) entry which is preliminary data.</text>
</comment>
<name>A0A5R8Y4I2_9BACT</name>
<keyword evidence="1" id="KW-0472">Membrane</keyword>
<keyword evidence="3" id="KW-1185">Reference proteome</keyword>
<keyword evidence="1" id="KW-1133">Transmembrane helix</keyword>
<dbReference type="RefSeq" id="WP_138150853.1">
    <property type="nucleotide sequence ID" value="NZ_VANU01000001.1"/>
</dbReference>
<reference evidence="2 3" key="1">
    <citation type="submission" date="2019-05" db="EMBL/GenBank/DDBJ databases">
        <title>Arcobacter sp. nov., isolated from sea sediment.</title>
        <authorList>
            <person name="Kim W."/>
        </authorList>
    </citation>
    <scope>NUCLEOTIDE SEQUENCE [LARGE SCALE GENOMIC DNA]</scope>
    <source>
        <strain evidence="2 3">CAU 1517</strain>
    </source>
</reference>
<feature type="transmembrane region" description="Helical" evidence="1">
    <location>
        <begin position="29"/>
        <end position="46"/>
    </location>
</feature>
<evidence type="ECO:0000313" key="3">
    <source>
        <dbReference type="Proteomes" id="UP000308901"/>
    </source>
</evidence>
<dbReference type="AlphaFoldDB" id="A0A5R8Y4I2"/>
<gene>
    <name evidence="2" type="ORF">FDK22_00685</name>
</gene>
<dbReference type="OrthoDB" id="5342727at2"/>
<sequence>MSISEFFSTIKESQFNIAQIYEKAPNETMILLAIIVVAILVVYFVVSNSIKVSNTVKLVENILDSKTYDEIDKKLSILSDELPKRGVKVTDALNLVKEHLLFRTSKLLANMTISQKIEKYQELSKKYAQIAQASKKQKNEDLVVFYEEKSKELLEVNLAEEIAYYLENVHFNENEVENVNAIVKYANSLTNPESIIDPMIQTMNKFSYGYNIDLFKLIEKLTKEDSKQVFENANEKMEELFNSGDKEISKIILDYLLEKNENQKVYDYISSLSIKSYLQQLHDLYFNKKDDLNLDLAFIANPLKIDSNYKSYLDESLTTNWRDSSHIEFLSKSKGVLEVLGHMEFRTLIERIDNIKVENENRKMIEEALAIAKRAESIALEAKSLNKRPVIMTQATQVKKTSEN</sequence>
<evidence type="ECO:0000313" key="2">
    <source>
        <dbReference type="EMBL" id="TLP40563.1"/>
    </source>
</evidence>
<dbReference type="Proteomes" id="UP000308901">
    <property type="component" value="Unassembled WGS sequence"/>
</dbReference>
<proteinExistence type="predicted"/>
<evidence type="ECO:0000256" key="1">
    <source>
        <dbReference type="SAM" id="Phobius"/>
    </source>
</evidence>
<dbReference type="EMBL" id="VANU01000001">
    <property type="protein sequence ID" value="TLP40563.1"/>
    <property type="molecule type" value="Genomic_DNA"/>
</dbReference>
<organism evidence="2 3">
    <name type="scientific">Arcobacter arenosus</name>
    <dbReference type="NCBI Taxonomy" id="2576037"/>
    <lineage>
        <taxon>Bacteria</taxon>
        <taxon>Pseudomonadati</taxon>
        <taxon>Campylobacterota</taxon>
        <taxon>Epsilonproteobacteria</taxon>
        <taxon>Campylobacterales</taxon>
        <taxon>Arcobacteraceae</taxon>
        <taxon>Arcobacter</taxon>
    </lineage>
</organism>
<protein>
    <submittedName>
        <fullName evidence="2">Uncharacterized protein</fullName>
    </submittedName>
</protein>
<keyword evidence="1" id="KW-0812">Transmembrane</keyword>
<accession>A0A5R8Y4I2</accession>